<dbReference type="InParanoid" id="M4B4G4"/>
<dbReference type="EnsemblProtists" id="HpaT801163">
    <property type="protein sequence ID" value="HpaP801163"/>
    <property type="gene ID" value="HpaG801163"/>
</dbReference>
<dbReference type="Pfam" id="PF01419">
    <property type="entry name" value="Jacalin"/>
    <property type="match status" value="3"/>
</dbReference>
<feature type="compositionally biased region" description="Low complexity" evidence="1">
    <location>
        <begin position="582"/>
        <end position="597"/>
    </location>
</feature>
<feature type="compositionally biased region" description="Polar residues" evidence="1">
    <location>
        <begin position="529"/>
        <end position="549"/>
    </location>
</feature>
<dbReference type="SUPFAM" id="SSF51101">
    <property type="entry name" value="Mannose-binding lectins"/>
    <property type="match status" value="3"/>
</dbReference>
<feature type="compositionally biased region" description="Low complexity" evidence="1">
    <location>
        <begin position="442"/>
        <end position="459"/>
    </location>
</feature>
<evidence type="ECO:0000313" key="4">
    <source>
        <dbReference type="Proteomes" id="UP000011713"/>
    </source>
</evidence>
<dbReference type="InterPro" id="IPR036404">
    <property type="entry name" value="Jacalin-like_lectin_dom_sf"/>
</dbReference>
<feature type="compositionally biased region" description="Low complexity" evidence="1">
    <location>
        <begin position="372"/>
        <end position="406"/>
    </location>
</feature>
<evidence type="ECO:0000259" key="2">
    <source>
        <dbReference type="PROSITE" id="PS51752"/>
    </source>
</evidence>
<reference evidence="4" key="1">
    <citation type="journal article" date="2010" name="Science">
        <title>Signatures of adaptation to obligate biotrophy in the Hyaloperonospora arabidopsidis genome.</title>
        <authorList>
            <person name="Baxter L."/>
            <person name="Tripathy S."/>
            <person name="Ishaque N."/>
            <person name="Boot N."/>
            <person name="Cabral A."/>
            <person name="Kemen E."/>
            <person name="Thines M."/>
            <person name="Ah-Fong A."/>
            <person name="Anderson R."/>
            <person name="Badejoko W."/>
            <person name="Bittner-Eddy P."/>
            <person name="Boore J.L."/>
            <person name="Chibucos M.C."/>
            <person name="Coates M."/>
            <person name="Dehal P."/>
            <person name="Delehaunty K."/>
            <person name="Dong S."/>
            <person name="Downton P."/>
            <person name="Dumas B."/>
            <person name="Fabro G."/>
            <person name="Fronick C."/>
            <person name="Fuerstenberg S.I."/>
            <person name="Fulton L."/>
            <person name="Gaulin E."/>
            <person name="Govers F."/>
            <person name="Hughes L."/>
            <person name="Humphray S."/>
            <person name="Jiang R.H."/>
            <person name="Judelson H."/>
            <person name="Kamoun S."/>
            <person name="Kyung K."/>
            <person name="Meijer H."/>
            <person name="Minx P."/>
            <person name="Morris P."/>
            <person name="Nelson J."/>
            <person name="Phuntumart V."/>
            <person name="Qutob D."/>
            <person name="Rehmany A."/>
            <person name="Rougon-Cardoso A."/>
            <person name="Ryden P."/>
            <person name="Torto-Alalibo T."/>
            <person name="Studholme D."/>
            <person name="Wang Y."/>
            <person name="Win J."/>
            <person name="Wood J."/>
            <person name="Clifton S.W."/>
            <person name="Rogers J."/>
            <person name="Van den Ackerveken G."/>
            <person name="Jones J.D."/>
            <person name="McDowell J.M."/>
            <person name="Beynon J."/>
            <person name="Tyler B.M."/>
        </authorList>
    </citation>
    <scope>NUCLEOTIDE SEQUENCE [LARGE SCALE GENOMIC DNA]</scope>
    <source>
        <strain evidence="4">Emoy2</strain>
    </source>
</reference>
<feature type="compositionally biased region" description="Low complexity" evidence="1">
    <location>
        <begin position="275"/>
        <end position="309"/>
    </location>
</feature>
<feature type="compositionally biased region" description="Polar residues" evidence="1">
    <location>
        <begin position="664"/>
        <end position="689"/>
    </location>
</feature>
<evidence type="ECO:0000313" key="3">
    <source>
        <dbReference type="EnsemblProtists" id="HpaP801163"/>
    </source>
</evidence>
<dbReference type="PANTHER" id="PTHR21054:SF2">
    <property type="entry name" value="MIP04191P"/>
    <property type="match status" value="1"/>
</dbReference>
<dbReference type="VEuPathDB" id="FungiDB:HpaG801163"/>
<dbReference type="EMBL" id="JH598253">
    <property type="status" value="NOT_ANNOTATED_CDS"/>
    <property type="molecule type" value="Genomic_DNA"/>
</dbReference>
<feature type="compositionally biased region" description="Low complexity" evidence="1">
    <location>
        <begin position="470"/>
        <end position="481"/>
    </location>
</feature>
<sequence>MVAAGSKTTDMQTITAPEGFQLGGFFGRGGDDIDMLGAVWSQSLLNLRLGLVNPAESAGESSSGSVDPAESGESSLGSVDPAESAGESSSGSANPAESTGDSSSGSANPAESAGESSSGSVDPAESGESSLGSVDPAESAGESSSGSANPAESTGDSSSGSANPAESAGESSSGSVDPAESGESSLGSVDPAESAGDSSSGSANPAESTGDSSSGSANPAESAGESSSGSVDPAESGESPLGSVDPAESAGESSSGSANPAESTGESSSGSVDLAESAGESSSGSADPAESPGESSSGSADPAESPSESWSGSADPAESIGESLSGSVDPAESAGKASAGTVHPTVLTQDFLGPADPAESTGDSSSGSVDLAESAGESSSGSADPAESPGESSSGSADPAESPSESWSGSADPAESIGESLSCSVDPAESAGESSLGSVDPAESTGESSSGSVDSAESTCKSSSGSADPVESVGESSSGSVDPAESAGESSLGSVDPAESTGESSSGSVDSAESTDGAVAGSTDDMEFSSLQTAQEEVSAVGSDSSTASGEGIAARDTASSSTTGSKQVSLDGIAVGLTEQSASVSAENSVAASEEGSAARDIRSSLADSTEASDAISTEGSKVSFDETSAAALGAVALAAKDTGSSSAESTEASDATSTEGSKVTSDEMSAATSEENSAAGDTSSSLAESMEASDARSAEGSGVSSVEMSAADSTAGSSSAETVVPPAENNAPLGPVMAVKDSIVLSESLGGTQGRDFSDKNFVNSGQTVKAISIYANKRLDGISLTISAPKTLTFTHGGTGGNRQELVLGKGEYINSMEVHRGEKDDSRRIFYVSFLTSTGRALSGGSVTGDKLTVTAPEGFQLAGFFGKDGKEIDALGAVWAFIDLVKPAPAPVPVAIPVEDLPGTVGSDDIAGSLSEVKAKVNKLPVQLSDSFGGPHGDEFSDQLAITSGMTIASVTIRAGKRVDGLTVQVSAPKEMTFIHGGHNGKEHTMVLRPGEYITSMEAHWGEKNGHTRIFFLSMSTSKGNILSGGSKTIEKGSVTAPKGYQLAGFFGRYGDEIDLIGAVWSSIALMNETVSAPVSADDDIALSQLFGGPHGSAFSDIKKIKFGQTVSAITIRANLRLDAVTVRISAPADLTWNHGGHGGTEKMLALGPNEIITSVEFHWAKKSGHTAVFYICFTTSANKTLAGGTQTDNRATATPPEGFVFSGFYGRADDGVDQLGVIWTRKTAKDLLLTDPSGVGNNTYGATIRNWVGPAIGRPSDTACYRKSVNFDRNNMCPLGYDKDDIECVVQCPMAFPVKCGLECIPQNDNCALAVLQKIGSVAAVALNLATGSVLGQVKAAFKTAKWAALCIRSLIEVIRGLIYYLRYRQTTGPVGDTAEILAAVYQTDLVVYDLPYAVCTCLNIPVPKNAVYVSYVLATVEGIVKQVITNGDVIISTAENVMNLLTGTGIANKSRTTVDELEDLVSANSSCGWNLKRLTDRVTRAVLRYRNTSTSVADLRVKVYESSIVLNDIPVITNNCMGELLAAKTMATAYETRDLIRKTFGVIVDQLIETGKTDNGKDVAEDDYALEVTNMGLVGLSVIDPSGIAYMASQFVQPVCGPTAYLGEIDDGTLYDALGMTLVDEAFIGSYGSYTHAGDGVIHLVFESVDTKDVTVSIHSGGEEYGKVDVGAGDIVAWDATFPELEDKTMYLDRWRPGFLGLPGSGGGSLLLWIPRSSGGGHITMHVRINPS</sequence>
<feature type="domain" description="Jacalin-type lectin" evidence="2">
    <location>
        <begin position="745"/>
        <end position="886"/>
    </location>
</feature>
<reference evidence="3" key="2">
    <citation type="submission" date="2015-06" db="UniProtKB">
        <authorList>
            <consortium name="EnsemblProtists"/>
        </authorList>
    </citation>
    <scope>IDENTIFICATION</scope>
    <source>
        <strain evidence="3">Emoy2</strain>
    </source>
</reference>
<dbReference type="eggNOG" id="ENOG502QPIS">
    <property type="taxonomic scope" value="Eukaryota"/>
</dbReference>
<feature type="region of interest" description="Disordered" evidence="1">
    <location>
        <begin position="640"/>
        <end position="735"/>
    </location>
</feature>
<dbReference type="HOGENOM" id="CLU_002760_0_1_1"/>
<keyword evidence="4" id="KW-1185">Reference proteome</keyword>
<dbReference type="PANTHER" id="PTHR21054">
    <property type="entry name" value="ZINC METALLOPROTEINASE-RELATED"/>
    <property type="match status" value="1"/>
</dbReference>
<feature type="compositionally biased region" description="Low complexity" evidence="1">
    <location>
        <begin position="711"/>
        <end position="722"/>
    </location>
</feature>
<dbReference type="Gene3D" id="2.100.10.30">
    <property type="entry name" value="Jacalin-like lectin domain"/>
    <property type="match status" value="3"/>
</dbReference>
<feature type="compositionally biased region" description="Low complexity" evidence="1">
    <location>
        <begin position="640"/>
        <end position="663"/>
    </location>
</feature>
<evidence type="ECO:0000256" key="1">
    <source>
        <dbReference type="SAM" id="MobiDB-lite"/>
    </source>
</evidence>
<dbReference type="Proteomes" id="UP000011713">
    <property type="component" value="Unassembled WGS sequence"/>
</dbReference>
<feature type="compositionally biased region" description="Low complexity" evidence="1">
    <location>
        <begin position="136"/>
        <end position="175"/>
    </location>
</feature>
<dbReference type="STRING" id="559515.M4B4G4"/>
<feature type="compositionally biased region" description="Low complexity" evidence="1">
    <location>
        <begin position="498"/>
        <end position="516"/>
    </location>
</feature>
<feature type="domain" description="Jacalin-type lectin" evidence="2">
    <location>
        <begin position="931"/>
        <end position="1072"/>
    </location>
</feature>
<feature type="domain" description="Jacalin-type lectin" evidence="2">
    <location>
        <begin position="1090"/>
        <end position="1231"/>
    </location>
</feature>
<dbReference type="InterPro" id="IPR001229">
    <property type="entry name" value="Jacalin-like_lectin_dom"/>
</dbReference>
<feature type="compositionally biased region" description="Polar residues" evidence="1">
    <location>
        <begin position="558"/>
        <end position="568"/>
    </location>
</feature>
<accession>M4B4G4</accession>
<dbReference type="SMART" id="SM00915">
    <property type="entry name" value="Jacalin"/>
    <property type="match status" value="3"/>
</dbReference>
<protein>
    <recommendedName>
        <fullName evidence="2">Jacalin-type lectin domain-containing protein</fullName>
    </recommendedName>
</protein>
<feature type="region of interest" description="Disordered" evidence="1">
    <location>
        <begin position="54"/>
        <end position="568"/>
    </location>
</feature>
<feature type="compositionally biased region" description="Low complexity" evidence="1">
    <location>
        <begin position="190"/>
        <end position="230"/>
    </location>
</feature>
<organism evidence="3 4">
    <name type="scientific">Hyaloperonospora arabidopsidis (strain Emoy2)</name>
    <name type="common">Downy mildew agent</name>
    <name type="synonym">Peronospora arabidopsidis</name>
    <dbReference type="NCBI Taxonomy" id="559515"/>
    <lineage>
        <taxon>Eukaryota</taxon>
        <taxon>Sar</taxon>
        <taxon>Stramenopiles</taxon>
        <taxon>Oomycota</taxon>
        <taxon>Peronosporomycetes</taxon>
        <taxon>Peronosporales</taxon>
        <taxon>Peronosporaceae</taxon>
        <taxon>Hyaloperonospora</taxon>
    </lineage>
</organism>
<feature type="compositionally biased region" description="Low complexity" evidence="1">
    <location>
        <begin position="55"/>
        <end position="65"/>
    </location>
</feature>
<feature type="compositionally biased region" description="Low complexity" evidence="1">
    <location>
        <begin position="81"/>
        <end position="120"/>
    </location>
</feature>
<dbReference type="PROSITE" id="PS51752">
    <property type="entry name" value="JACALIN_LECTIN"/>
    <property type="match status" value="4"/>
</dbReference>
<feature type="region of interest" description="Disordered" evidence="1">
    <location>
        <begin position="582"/>
        <end position="627"/>
    </location>
</feature>
<proteinExistence type="predicted"/>
<dbReference type="InterPro" id="IPR053002">
    <property type="entry name" value="Metalloproteinase_M10B"/>
</dbReference>
<dbReference type="OMA" id="NDNCALA"/>
<feature type="compositionally biased region" description="Low complexity" evidence="1">
    <location>
        <begin position="246"/>
        <end position="263"/>
    </location>
</feature>
<feature type="compositionally biased region" description="Polar residues" evidence="1">
    <location>
        <begin position="607"/>
        <end position="622"/>
    </location>
</feature>
<feature type="domain" description="Jacalin-type lectin" evidence="2">
    <location>
        <begin position="1"/>
        <end position="42"/>
    </location>
</feature>
<name>M4B4G4_HYAAE</name>